<evidence type="ECO:0000256" key="3">
    <source>
        <dbReference type="ARBA" id="ARBA00021704"/>
    </source>
</evidence>
<dbReference type="GO" id="GO:0005634">
    <property type="term" value="C:nucleus"/>
    <property type="evidence" value="ECO:0007669"/>
    <property type="project" value="UniProtKB-SubCell"/>
</dbReference>
<dbReference type="OrthoDB" id="10254665at2759"/>
<reference evidence="9" key="1">
    <citation type="journal article" date="2014" name="Genome Announc.">
        <title>Genome sequence and annotation of Acremonium chrysogenum, producer of the beta-lactam antibiotic cephalosporin C.</title>
        <authorList>
            <person name="Terfehr D."/>
            <person name="Dahlmann T.A."/>
            <person name="Specht T."/>
            <person name="Zadra I."/>
            <person name="Kuernsteiner H."/>
            <person name="Kueck U."/>
        </authorList>
    </citation>
    <scope>NUCLEOTIDE SEQUENCE [LARGE SCALE GENOMIC DNA]</scope>
    <source>
        <strain evidence="9">ATCC 11550 / CBS 779.69 / DSM 880 / IAM 14645 / JCM 23072 / IMI 49137</strain>
    </source>
</reference>
<keyword evidence="9" id="KW-1185">Reference proteome</keyword>
<dbReference type="AlphaFoldDB" id="A0A086TGR9"/>
<proteinExistence type="inferred from homology"/>
<keyword evidence="4" id="KW-0819">tRNA processing</keyword>
<feature type="region of interest" description="Disordered" evidence="7">
    <location>
        <begin position="274"/>
        <end position="320"/>
    </location>
</feature>
<evidence type="ECO:0000313" key="8">
    <source>
        <dbReference type="EMBL" id="KFH48551.1"/>
    </source>
</evidence>
<dbReference type="InterPro" id="IPR017423">
    <property type="entry name" value="TRM6"/>
</dbReference>
<comment type="similarity">
    <text evidence="2">Belongs to the TRM6/GCD10 family.</text>
</comment>
<dbReference type="Proteomes" id="UP000029964">
    <property type="component" value="Unassembled WGS sequence"/>
</dbReference>
<dbReference type="GO" id="GO:0031515">
    <property type="term" value="C:tRNA (m1A) methyltransferase complex"/>
    <property type="evidence" value="ECO:0007669"/>
    <property type="project" value="InterPro"/>
</dbReference>
<gene>
    <name evidence="8" type="ORF">ACRE_005960</name>
</gene>
<evidence type="ECO:0000256" key="6">
    <source>
        <dbReference type="ARBA" id="ARBA00032319"/>
    </source>
</evidence>
<sequence>MPREVVEPNGWVALKLPNDNLRLLQVTPNTTISLGKYGSFPSNLIIERPFHVTYEVQDKREGESFSRLRVVPGTELNEDALADTNAGTTEADEAEGDDVIVPADGDELTLVDEASGQVIARSKREVLDDSARQTLTIAEIEELKKKGSSAGKELIAKLLLSHTAIDEKTAYSLAKYKLLKTKKYIRRFTVLPLDVPLLGHWILEDKDAAKILEMRQESLALVGCWADVHFASPPLEGAERPHGGRWLVVDDTGGLLTASLAERMGILYNDRGETTEEQAEDAGKGLNGQSHARGATGEPSADNPTQTQPKPNKRRRDDMEIPYAPNNTITVVHHNAQPNLFILRYFDFDSTEVNPTPPYHTLYTNVMSLSWLQLISPEDDPAYTDVPAEVDPEVLASWKTNQRGNYHRKRRRWARTRHIVDTTRAGGMSGLAVASTMDPTSILRHALPLLAGGAPIAIYSQTVEPLTQLADYFSVGRRSAWVTNPPAEAIGKTTAELERWEGSEEFPINPTLLLGASIQTSRARRWQVLPKRTHPLMTERGGAEGYVFTGWKAVPVEGRIEARGKFKKKRV</sequence>
<evidence type="ECO:0000256" key="1">
    <source>
        <dbReference type="ARBA" id="ARBA00004123"/>
    </source>
</evidence>
<dbReference type="GO" id="GO:0030488">
    <property type="term" value="P:tRNA methylation"/>
    <property type="evidence" value="ECO:0007669"/>
    <property type="project" value="InterPro"/>
</dbReference>
<dbReference type="EMBL" id="JPKY01000003">
    <property type="protein sequence ID" value="KFH48551.1"/>
    <property type="molecule type" value="Genomic_DNA"/>
</dbReference>
<evidence type="ECO:0000313" key="9">
    <source>
        <dbReference type="Proteomes" id="UP000029964"/>
    </source>
</evidence>
<accession>A0A086TGR9</accession>
<evidence type="ECO:0000256" key="2">
    <source>
        <dbReference type="ARBA" id="ARBA00008320"/>
    </source>
</evidence>
<keyword evidence="5" id="KW-0539">Nucleus</keyword>
<evidence type="ECO:0000256" key="4">
    <source>
        <dbReference type="ARBA" id="ARBA00022694"/>
    </source>
</evidence>
<dbReference type="PANTHER" id="PTHR12945">
    <property type="entry name" value="TRANSLATION INITIATION FACTOR EIF3-RELATED"/>
    <property type="match status" value="1"/>
</dbReference>
<evidence type="ECO:0000256" key="5">
    <source>
        <dbReference type="ARBA" id="ARBA00023242"/>
    </source>
</evidence>
<dbReference type="PANTHER" id="PTHR12945:SF0">
    <property type="entry name" value="TRNA (ADENINE(58)-N(1))-METHYLTRANSFERASE NON-CATALYTIC SUBUNIT TRM6"/>
    <property type="match status" value="1"/>
</dbReference>
<organism evidence="8 9">
    <name type="scientific">Hapsidospora chrysogenum (strain ATCC 11550 / CBS 779.69 / DSM 880 / IAM 14645 / JCM 23072 / IMI 49137)</name>
    <name type="common">Acremonium chrysogenum</name>
    <dbReference type="NCBI Taxonomy" id="857340"/>
    <lineage>
        <taxon>Eukaryota</taxon>
        <taxon>Fungi</taxon>
        <taxon>Dikarya</taxon>
        <taxon>Ascomycota</taxon>
        <taxon>Pezizomycotina</taxon>
        <taxon>Sordariomycetes</taxon>
        <taxon>Hypocreomycetidae</taxon>
        <taxon>Hypocreales</taxon>
        <taxon>Bionectriaceae</taxon>
        <taxon>Hapsidospora</taxon>
    </lineage>
</organism>
<name>A0A086TGR9_HAPC1</name>
<dbReference type="HOGENOM" id="CLU_010916_2_0_1"/>
<protein>
    <recommendedName>
        <fullName evidence="3">tRNA (adenine(58)-N(1))-methyltransferase non-catalytic subunit TRM6</fullName>
    </recommendedName>
    <alternativeName>
        <fullName evidence="6">tRNA(m1A58)-methyltransferase subunit TRM6</fullName>
    </alternativeName>
</protein>
<dbReference type="STRING" id="857340.A0A086TGR9"/>
<comment type="subcellular location">
    <subcellularLocation>
        <location evidence="1">Nucleus</location>
    </subcellularLocation>
</comment>
<comment type="caution">
    <text evidence="8">The sequence shown here is derived from an EMBL/GenBank/DDBJ whole genome shotgun (WGS) entry which is preliminary data.</text>
</comment>
<dbReference type="Pfam" id="PF04189">
    <property type="entry name" value="Gcd10p"/>
    <property type="match status" value="1"/>
</dbReference>
<evidence type="ECO:0000256" key="7">
    <source>
        <dbReference type="SAM" id="MobiDB-lite"/>
    </source>
</evidence>